<gene>
    <name evidence="1" type="ORF">BcabD6B2_05270</name>
</gene>
<reference evidence="1 2" key="1">
    <citation type="submission" date="2021-06" db="EMBL/GenBank/DDBJ databases">
        <title>Genome sequence of Babesia caballi.</title>
        <authorList>
            <person name="Yamagishi J."/>
            <person name="Kidaka T."/>
            <person name="Ochi A."/>
        </authorList>
    </citation>
    <scope>NUCLEOTIDE SEQUENCE [LARGE SCALE GENOMIC DNA]</scope>
    <source>
        <strain evidence="1">USDA-D6B2</strain>
    </source>
</reference>
<name>A0AAV4LNC3_BABCB</name>
<proteinExistence type="predicted"/>
<dbReference type="Proteomes" id="UP001497744">
    <property type="component" value="Unassembled WGS sequence"/>
</dbReference>
<organism evidence="1 2">
    <name type="scientific">Babesia caballi</name>
    <dbReference type="NCBI Taxonomy" id="5871"/>
    <lineage>
        <taxon>Eukaryota</taxon>
        <taxon>Sar</taxon>
        <taxon>Alveolata</taxon>
        <taxon>Apicomplexa</taxon>
        <taxon>Aconoidasida</taxon>
        <taxon>Piroplasmida</taxon>
        <taxon>Babesiidae</taxon>
        <taxon>Babesia</taxon>
    </lineage>
</organism>
<keyword evidence="2" id="KW-1185">Reference proteome</keyword>
<dbReference type="RefSeq" id="XP_067713163.1">
    <property type="nucleotide sequence ID" value="XM_067857062.1"/>
</dbReference>
<dbReference type="EMBL" id="BPLF01000001">
    <property type="protein sequence ID" value="GIX61092.1"/>
    <property type="molecule type" value="Genomic_DNA"/>
</dbReference>
<comment type="caution">
    <text evidence="1">The sequence shown here is derived from an EMBL/GenBank/DDBJ whole genome shotgun (WGS) entry which is preliminary data.</text>
</comment>
<sequence length="141" mass="15697">MLLTPLQHRNRKRYSRIAQPMRCHVGRRDAGADNLAIPPAENSVIISDESTKGPRKQSNGPSFKTVNFYILLNQLLSPLKPLLQPLELRTILMDSTARAFNLRNCALKKLFDGFGEGTSVVGPLPILARHPQDPVDGFLQV</sequence>
<protein>
    <submittedName>
        <fullName evidence="1">Multifunctional oxoglutarate decarboxylase/oxoglutarate dehydrogenase thiamine pyrophosphate-binding subunit/dihydrolipoyllysine-residue succinyltransferase subunit</fullName>
    </submittedName>
</protein>
<accession>A0AAV4LNC3</accession>
<dbReference type="GeneID" id="94192575"/>
<dbReference type="AlphaFoldDB" id="A0AAV4LNC3"/>
<evidence type="ECO:0000313" key="1">
    <source>
        <dbReference type="EMBL" id="GIX61092.1"/>
    </source>
</evidence>
<evidence type="ECO:0000313" key="2">
    <source>
        <dbReference type="Proteomes" id="UP001497744"/>
    </source>
</evidence>